<feature type="region of interest" description="Disordered" evidence="5">
    <location>
        <begin position="202"/>
        <end position="259"/>
    </location>
</feature>
<evidence type="ECO:0000259" key="6">
    <source>
        <dbReference type="PROSITE" id="PS50196"/>
    </source>
</evidence>
<evidence type="ECO:0000256" key="5">
    <source>
        <dbReference type="SAM" id="MobiDB-lite"/>
    </source>
</evidence>
<keyword evidence="2" id="KW-0509">mRNA transport</keyword>
<dbReference type="InterPro" id="IPR045256">
    <property type="entry name" value="RanBP1_RanBD"/>
</dbReference>
<evidence type="ECO:0000313" key="8">
    <source>
        <dbReference type="Proteomes" id="UP001491310"/>
    </source>
</evidence>
<proteinExistence type="predicted"/>
<dbReference type="InterPro" id="IPR011993">
    <property type="entry name" value="PH-like_dom_sf"/>
</dbReference>
<comment type="caution">
    <text evidence="7">The sequence shown here is derived from an EMBL/GenBank/DDBJ whole genome shotgun (WGS) entry which is preliminary data.</text>
</comment>
<keyword evidence="4" id="KW-0653">Protein transport</keyword>
<comment type="subcellular location">
    <subcellularLocation>
        <location evidence="1">Nucleus</location>
        <location evidence="1">Nuclear pore complex</location>
    </subcellularLocation>
</comment>
<keyword evidence="4" id="KW-0539">Nucleus</keyword>
<dbReference type="PROSITE" id="PS50196">
    <property type="entry name" value="RANBD1"/>
    <property type="match status" value="1"/>
</dbReference>
<dbReference type="PANTHER" id="PTHR23138:SF87">
    <property type="entry name" value="E3 SUMO-PROTEIN LIGASE RANBP2"/>
    <property type="match status" value="1"/>
</dbReference>
<dbReference type="PANTHER" id="PTHR23138">
    <property type="entry name" value="RAN BINDING PROTEIN"/>
    <property type="match status" value="1"/>
</dbReference>
<accession>A0ABR2Z2Y6</accession>
<evidence type="ECO:0000313" key="7">
    <source>
        <dbReference type="EMBL" id="KAK9918311.1"/>
    </source>
</evidence>
<sequence>MAENGKGEEIKASSPSPVFGSASTFGAGTGFGGFKGVGAAASSSQAEKPEDNTPPEEGTGETEEECQAEFRPIVQLEEVERVSGEEGEKTLADFKSKLYRFDNDSGEWKERGIGQVRLLESSDTGKIRLLMRQEKTLKIRANHFVMPGTKLQEHSGSEKAWVYSTVDFADEEQKPELFCFRFSSVERAQEFKRHFEDAMAHNEKSLAADEEQGESPGEGATDAETAKAEHAAKEAEADDLAGKVGQVKVSEEDDKSSQA</sequence>
<dbReference type="Gene3D" id="2.30.29.30">
    <property type="entry name" value="Pleckstrin-homology domain (PH domain)/Phosphotyrosine-binding domain (PTB)"/>
    <property type="match status" value="1"/>
</dbReference>
<organism evidence="7 8">
    <name type="scientific">Coccomyxa subellipsoidea</name>
    <dbReference type="NCBI Taxonomy" id="248742"/>
    <lineage>
        <taxon>Eukaryota</taxon>
        <taxon>Viridiplantae</taxon>
        <taxon>Chlorophyta</taxon>
        <taxon>core chlorophytes</taxon>
        <taxon>Trebouxiophyceae</taxon>
        <taxon>Trebouxiophyceae incertae sedis</taxon>
        <taxon>Coccomyxaceae</taxon>
        <taxon>Coccomyxa</taxon>
    </lineage>
</organism>
<evidence type="ECO:0000256" key="1">
    <source>
        <dbReference type="ARBA" id="ARBA00004567"/>
    </source>
</evidence>
<feature type="compositionally biased region" description="Basic and acidic residues" evidence="5">
    <location>
        <begin position="224"/>
        <end position="235"/>
    </location>
</feature>
<gene>
    <name evidence="7" type="ORF">WJX75_003100</name>
</gene>
<dbReference type="SUPFAM" id="SSF50729">
    <property type="entry name" value="PH domain-like"/>
    <property type="match status" value="1"/>
</dbReference>
<dbReference type="InterPro" id="IPR045255">
    <property type="entry name" value="RanBP1-like"/>
</dbReference>
<dbReference type="Proteomes" id="UP001491310">
    <property type="component" value="Unassembled WGS sequence"/>
</dbReference>
<reference evidence="7 8" key="1">
    <citation type="journal article" date="2024" name="Nat. Commun.">
        <title>Phylogenomics reveals the evolutionary origins of lichenization in chlorophyte algae.</title>
        <authorList>
            <person name="Puginier C."/>
            <person name="Libourel C."/>
            <person name="Otte J."/>
            <person name="Skaloud P."/>
            <person name="Haon M."/>
            <person name="Grisel S."/>
            <person name="Petersen M."/>
            <person name="Berrin J.G."/>
            <person name="Delaux P.M."/>
            <person name="Dal Grande F."/>
            <person name="Keller J."/>
        </authorList>
    </citation>
    <scope>NUCLEOTIDE SEQUENCE [LARGE SCALE GENOMIC DNA]</scope>
    <source>
        <strain evidence="7 8">SAG 216-7</strain>
    </source>
</reference>
<feature type="region of interest" description="Disordered" evidence="5">
    <location>
        <begin position="1"/>
        <end position="73"/>
    </location>
</feature>
<dbReference type="Pfam" id="PF00638">
    <property type="entry name" value="Ran_BP1"/>
    <property type="match status" value="1"/>
</dbReference>
<dbReference type="InterPro" id="IPR000156">
    <property type="entry name" value="Ran_bind_dom"/>
</dbReference>
<dbReference type="CDD" id="cd13179">
    <property type="entry name" value="RanBD_RanBP1"/>
    <property type="match status" value="1"/>
</dbReference>
<keyword evidence="2" id="KW-0813">Transport</keyword>
<feature type="compositionally biased region" description="Gly residues" evidence="5">
    <location>
        <begin position="27"/>
        <end position="36"/>
    </location>
</feature>
<evidence type="ECO:0000256" key="4">
    <source>
        <dbReference type="ARBA" id="ARBA00023132"/>
    </source>
</evidence>
<evidence type="ECO:0000256" key="2">
    <source>
        <dbReference type="ARBA" id="ARBA00022816"/>
    </source>
</evidence>
<dbReference type="EMBL" id="JALJOT010000001">
    <property type="protein sequence ID" value="KAK9918311.1"/>
    <property type="molecule type" value="Genomic_DNA"/>
</dbReference>
<keyword evidence="3" id="KW-0811">Translocation</keyword>
<feature type="compositionally biased region" description="Basic and acidic residues" evidence="5">
    <location>
        <begin position="1"/>
        <end position="11"/>
    </location>
</feature>
<evidence type="ECO:0000256" key="3">
    <source>
        <dbReference type="ARBA" id="ARBA00023010"/>
    </source>
</evidence>
<keyword evidence="8" id="KW-1185">Reference proteome</keyword>
<protein>
    <recommendedName>
        <fullName evidence="6">RanBD1 domain-containing protein</fullName>
    </recommendedName>
</protein>
<feature type="domain" description="RanBD1" evidence="6">
    <location>
        <begin position="69"/>
        <end position="204"/>
    </location>
</feature>
<feature type="compositionally biased region" description="Acidic residues" evidence="5">
    <location>
        <begin position="58"/>
        <end position="67"/>
    </location>
</feature>
<keyword evidence="4" id="KW-0906">Nuclear pore complex</keyword>
<dbReference type="SMART" id="SM00160">
    <property type="entry name" value="RanBD"/>
    <property type="match status" value="1"/>
</dbReference>
<name>A0ABR2Z2Y6_9CHLO</name>